<evidence type="ECO:0000256" key="3">
    <source>
        <dbReference type="ARBA" id="ARBA00022603"/>
    </source>
</evidence>
<dbReference type="GO" id="GO:0009007">
    <property type="term" value="F:site-specific DNA-methyltransferase (adenine-specific) activity"/>
    <property type="evidence" value="ECO:0007669"/>
    <property type="project" value="UniProtKB-EC"/>
</dbReference>
<dbReference type="Gene3D" id="3.40.50.150">
    <property type="entry name" value="Vaccinia Virus protein VP39"/>
    <property type="match status" value="1"/>
</dbReference>
<evidence type="ECO:0000256" key="7">
    <source>
        <dbReference type="ARBA" id="ARBA00047942"/>
    </source>
</evidence>
<evidence type="ECO:0000256" key="2">
    <source>
        <dbReference type="ARBA" id="ARBA00011900"/>
    </source>
</evidence>
<feature type="domain" description="N6 adenine-specific DNA methyltransferase N-terminal" evidence="10">
    <location>
        <begin position="12"/>
        <end position="145"/>
    </location>
</feature>
<dbReference type="AlphaFoldDB" id="A0A1J5NST1"/>
<evidence type="ECO:0000313" key="12">
    <source>
        <dbReference type="Proteomes" id="UP000182811"/>
    </source>
</evidence>
<keyword evidence="8" id="KW-0175">Coiled coil</keyword>
<evidence type="ECO:0000259" key="9">
    <source>
        <dbReference type="Pfam" id="PF02384"/>
    </source>
</evidence>
<evidence type="ECO:0000256" key="6">
    <source>
        <dbReference type="ARBA" id="ARBA00022747"/>
    </source>
</evidence>
<proteinExistence type="inferred from homology"/>
<dbReference type="Proteomes" id="UP000182811">
    <property type="component" value="Unassembled WGS sequence"/>
</dbReference>
<reference evidence="11 12" key="1">
    <citation type="submission" date="2016-08" db="EMBL/GenBank/DDBJ databases">
        <title>Genome-based comparison of Moorella thermoacetic strains.</title>
        <authorList>
            <person name="Poehlein A."/>
            <person name="Bengelsdorf F.R."/>
            <person name="Esser C."/>
            <person name="Duerre P."/>
            <person name="Daniel R."/>
        </authorList>
    </citation>
    <scope>NUCLEOTIDE SEQUENCE [LARGE SCALE GENOMIC DNA]</scope>
    <source>
        <strain evidence="11 12">DSM 21394</strain>
    </source>
</reference>
<evidence type="ECO:0000256" key="4">
    <source>
        <dbReference type="ARBA" id="ARBA00022679"/>
    </source>
</evidence>
<evidence type="ECO:0000256" key="1">
    <source>
        <dbReference type="ARBA" id="ARBA00006594"/>
    </source>
</evidence>
<gene>
    <name evidence="11" type="primary">hsdM</name>
    <name evidence="11" type="ORF">MOTE_03560</name>
</gene>
<evidence type="ECO:0000256" key="8">
    <source>
        <dbReference type="SAM" id="Coils"/>
    </source>
</evidence>
<feature type="coiled-coil region" evidence="8">
    <location>
        <begin position="480"/>
        <end position="507"/>
    </location>
</feature>
<dbReference type="GO" id="GO:0009307">
    <property type="term" value="P:DNA restriction-modification system"/>
    <property type="evidence" value="ECO:0007669"/>
    <property type="project" value="UniProtKB-KW"/>
</dbReference>
<dbReference type="Gene3D" id="1.20.1260.30">
    <property type="match status" value="1"/>
</dbReference>
<keyword evidence="5" id="KW-0949">S-adenosyl-L-methionine</keyword>
<comment type="caution">
    <text evidence="11">The sequence shown here is derived from an EMBL/GenBank/DDBJ whole genome shotgun (WGS) entry which is preliminary data.</text>
</comment>
<dbReference type="EMBL" id="MDDC01000002">
    <property type="protein sequence ID" value="OIQ61280.1"/>
    <property type="molecule type" value="Genomic_DNA"/>
</dbReference>
<evidence type="ECO:0000313" key="11">
    <source>
        <dbReference type="EMBL" id="OIQ61280.1"/>
    </source>
</evidence>
<dbReference type="PANTHER" id="PTHR42933">
    <property type="entry name" value="SLR6095 PROTEIN"/>
    <property type="match status" value="1"/>
</dbReference>
<dbReference type="GO" id="GO:0008170">
    <property type="term" value="F:N-methyltransferase activity"/>
    <property type="evidence" value="ECO:0007669"/>
    <property type="project" value="InterPro"/>
</dbReference>
<keyword evidence="4 11" id="KW-0808">Transferase</keyword>
<sequence length="516" mass="58504">MTENTNMDLSTLENWLWEAACVIRGAVDAPKYKDYILPLIFLKRLSDVFEDEVAKLAEEIFDSVDEALEQVEENHNLVRFYIPVQARWSAIARQTTNIGDYLTGAVRAVARENPKLHGIFENIDFNAQMAGQPVIDNDRLYNLVQVLSRHRLGLKDVEADILGRAYEYLLRKFAEGQGQSAGEFYTPREVTWLMAYLLEPQPGDEIYDPACGSGGLLIKSVLAFKEAYGDNPRIAPVKIYGQELLYTTFAMAKMNAFIHDLEADIRLGDTMARPAFTNPDGSLCTFDKVTANPMWNQKFPLSLYEEDPFDRFKFGGIPPASSADWGWIQHMFASLKEGGKMAVVLDTGSVSRGSGNQGSNRERDIRKVFVENDLIECVILLPENMFYNTTAPGIIMVINKAKKHPGEILLINASKLFTKGRPKNYMDDEHIIQVYSLYREWREEEGLSKIIPVEEAARNDFNLSPSRYVSINDKEEYRPVEEILVELAEVEEERQAVDKELNDILIKLGFGGWLNG</sequence>
<dbReference type="OrthoDB" id="9814572at2"/>
<dbReference type="EC" id="2.1.1.72" evidence="2"/>
<organism evidence="11 12">
    <name type="scientific">Neomoorella thermoacetica</name>
    <name type="common">Clostridium thermoaceticum</name>
    <dbReference type="NCBI Taxonomy" id="1525"/>
    <lineage>
        <taxon>Bacteria</taxon>
        <taxon>Bacillati</taxon>
        <taxon>Bacillota</taxon>
        <taxon>Clostridia</taxon>
        <taxon>Neomoorellales</taxon>
        <taxon>Neomoorellaceae</taxon>
        <taxon>Neomoorella</taxon>
    </lineage>
</organism>
<dbReference type="Pfam" id="PF02384">
    <property type="entry name" value="N6_Mtase"/>
    <property type="match status" value="1"/>
</dbReference>
<dbReference type="InterPro" id="IPR003356">
    <property type="entry name" value="DNA_methylase_A-5"/>
</dbReference>
<keyword evidence="6" id="KW-0680">Restriction system</keyword>
<dbReference type="InterPro" id="IPR038333">
    <property type="entry name" value="T1MK-like_N_sf"/>
</dbReference>
<dbReference type="PRINTS" id="PR00507">
    <property type="entry name" value="N12N6MTFRASE"/>
</dbReference>
<accession>A0A1J5NST1</accession>
<dbReference type="Pfam" id="PF12161">
    <property type="entry name" value="HsdM_N"/>
    <property type="match status" value="1"/>
</dbReference>
<feature type="domain" description="DNA methylase adenine-specific" evidence="9">
    <location>
        <begin position="159"/>
        <end position="476"/>
    </location>
</feature>
<comment type="similarity">
    <text evidence="1">Belongs to the N(4)/N(6)-methyltransferase family.</text>
</comment>
<dbReference type="GO" id="GO:0003677">
    <property type="term" value="F:DNA binding"/>
    <property type="evidence" value="ECO:0007669"/>
    <property type="project" value="InterPro"/>
</dbReference>
<dbReference type="InterPro" id="IPR022749">
    <property type="entry name" value="D12N6_MeTrfase_N"/>
</dbReference>
<dbReference type="InterPro" id="IPR029063">
    <property type="entry name" value="SAM-dependent_MTases_sf"/>
</dbReference>
<name>A0A1J5NST1_NEOTH</name>
<evidence type="ECO:0000256" key="5">
    <source>
        <dbReference type="ARBA" id="ARBA00022691"/>
    </source>
</evidence>
<dbReference type="GO" id="GO:0032259">
    <property type="term" value="P:methylation"/>
    <property type="evidence" value="ECO:0007669"/>
    <property type="project" value="UniProtKB-KW"/>
</dbReference>
<comment type="catalytic activity">
    <reaction evidence="7">
        <text>a 2'-deoxyadenosine in DNA + S-adenosyl-L-methionine = an N(6)-methyl-2'-deoxyadenosine in DNA + S-adenosyl-L-homocysteine + H(+)</text>
        <dbReference type="Rhea" id="RHEA:15197"/>
        <dbReference type="Rhea" id="RHEA-COMP:12418"/>
        <dbReference type="Rhea" id="RHEA-COMP:12419"/>
        <dbReference type="ChEBI" id="CHEBI:15378"/>
        <dbReference type="ChEBI" id="CHEBI:57856"/>
        <dbReference type="ChEBI" id="CHEBI:59789"/>
        <dbReference type="ChEBI" id="CHEBI:90615"/>
        <dbReference type="ChEBI" id="CHEBI:90616"/>
        <dbReference type="EC" id="2.1.1.72"/>
    </reaction>
</comment>
<evidence type="ECO:0000259" key="10">
    <source>
        <dbReference type="Pfam" id="PF12161"/>
    </source>
</evidence>
<dbReference type="SUPFAM" id="SSF53335">
    <property type="entry name" value="S-adenosyl-L-methionine-dependent methyltransferases"/>
    <property type="match status" value="1"/>
</dbReference>
<keyword evidence="3 11" id="KW-0489">Methyltransferase</keyword>
<dbReference type="PANTHER" id="PTHR42933:SF3">
    <property type="entry name" value="TYPE I RESTRICTION ENZYME MJAVIII METHYLASE SUBUNIT"/>
    <property type="match status" value="1"/>
</dbReference>
<dbReference type="InterPro" id="IPR051537">
    <property type="entry name" value="DNA_Adenine_Mtase"/>
</dbReference>
<protein>
    <recommendedName>
        <fullName evidence="2">site-specific DNA-methyltransferase (adenine-specific)</fullName>
        <ecNumber evidence="2">2.1.1.72</ecNumber>
    </recommendedName>
</protein>